<accession>A0A9W6TVA3</accession>
<proteinExistence type="predicted"/>
<feature type="compositionally biased region" description="Polar residues" evidence="1">
    <location>
        <begin position="266"/>
        <end position="278"/>
    </location>
</feature>
<dbReference type="OrthoDB" id="148820at2759"/>
<evidence type="ECO:0000313" key="4">
    <source>
        <dbReference type="Proteomes" id="UP001165083"/>
    </source>
</evidence>
<dbReference type="AlphaFoldDB" id="A0A9W6TVA3"/>
<feature type="compositionally biased region" description="Polar residues" evidence="1">
    <location>
        <begin position="358"/>
        <end position="369"/>
    </location>
</feature>
<dbReference type="EMBL" id="BSXW01000373">
    <property type="protein sequence ID" value="GMF20334.1"/>
    <property type="molecule type" value="Genomic_DNA"/>
</dbReference>
<organism evidence="3 4">
    <name type="scientific">Phytophthora lilii</name>
    <dbReference type="NCBI Taxonomy" id="2077276"/>
    <lineage>
        <taxon>Eukaryota</taxon>
        <taxon>Sar</taxon>
        <taxon>Stramenopiles</taxon>
        <taxon>Oomycota</taxon>
        <taxon>Peronosporomycetes</taxon>
        <taxon>Peronosporales</taxon>
        <taxon>Peronosporaceae</taxon>
        <taxon>Phytophthora</taxon>
    </lineage>
</organism>
<reference evidence="3" key="1">
    <citation type="submission" date="2023-04" db="EMBL/GenBank/DDBJ databases">
        <title>Phytophthora lilii NBRC 32176.</title>
        <authorList>
            <person name="Ichikawa N."/>
            <person name="Sato H."/>
            <person name="Tonouchi N."/>
        </authorList>
    </citation>
    <scope>NUCLEOTIDE SEQUENCE</scope>
    <source>
        <strain evidence="3">NBRC 32176</strain>
    </source>
</reference>
<comment type="caution">
    <text evidence="3">The sequence shown here is derived from an EMBL/GenBank/DDBJ whole genome shotgun (WGS) entry which is preliminary data.</text>
</comment>
<evidence type="ECO:0000256" key="1">
    <source>
        <dbReference type="SAM" id="MobiDB-lite"/>
    </source>
</evidence>
<feature type="transmembrane region" description="Helical" evidence="2">
    <location>
        <begin position="224"/>
        <end position="244"/>
    </location>
</feature>
<feature type="region of interest" description="Disordered" evidence="1">
    <location>
        <begin position="293"/>
        <end position="333"/>
    </location>
</feature>
<feature type="compositionally biased region" description="Low complexity" evidence="1">
    <location>
        <begin position="1"/>
        <end position="14"/>
    </location>
</feature>
<protein>
    <submittedName>
        <fullName evidence="3">Unnamed protein product</fullName>
    </submittedName>
</protein>
<evidence type="ECO:0000256" key="2">
    <source>
        <dbReference type="SAM" id="Phobius"/>
    </source>
</evidence>
<feature type="region of interest" description="Disordered" evidence="1">
    <location>
        <begin position="346"/>
        <end position="374"/>
    </location>
</feature>
<keyword evidence="2" id="KW-1133">Transmembrane helix</keyword>
<evidence type="ECO:0000313" key="3">
    <source>
        <dbReference type="EMBL" id="GMF20334.1"/>
    </source>
</evidence>
<keyword evidence="4" id="KW-1185">Reference proteome</keyword>
<sequence length="414" mass="44214">MSTSRSAASNSSSSEGRERRSDATNSGTGSAGSASASLDDAVGSATINGPYRVGNADGDTCSYHAQQDGESCRKPRTCYECLNSDVAGVSDGCLLAPSGFCEDMASYESNLDYRRNTTGEDLSLTGWYNYFPSVNSTYCEPTDEACVLCDELVNNGSLSQASHWGYKTENVSTEVERQFCLGSDGCVCVMACETDNWESNMPAECDAGSSSGNNNNSSTDTTSYSTMLVFYLVLQVGLLAVFMYRRGLCRRMGPQPQPPRPEGPYNNVNAISSPSNRLRLSGWRKMQNTLIEREKKQRAVQQPQYMSSPRVEGAAAQPGESSTPAQPLSPHVSARNNDTARAAYTQVEDGSEAVGSRGRNNSLPTTQGPAASVGGDVVVVVEGSYEERITGAGVTRTERASSTVAMLEARRDAA</sequence>
<name>A0A9W6TVA3_9STRA</name>
<gene>
    <name evidence="3" type="ORF">Plil01_000789100</name>
</gene>
<keyword evidence="2" id="KW-0472">Membrane</keyword>
<dbReference type="Proteomes" id="UP001165083">
    <property type="component" value="Unassembled WGS sequence"/>
</dbReference>
<feature type="region of interest" description="Disordered" evidence="1">
    <location>
        <begin position="1"/>
        <end position="37"/>
    </location>
</feature>
<keyword evidence="2" id="KW-0812">Transmembrane</keyword>
<feature type="region of interest" description="Disordered" evidence="1">
    <location>
        <begin position="253"/>
        <end position="279"/>
    </location>
</feature>
<feature type="compositionally biased region" description="Low complexity" evidence="1">
    <location>
        <begin position="23"/>
        <end position="37"/>
    </location>
</feature>